<reference evidence="2 3" key="1">
    <citation type="submission" date="2006-04" db="EMBL/GenBank/DDBJ databases">
        <authorList>
            <person name="Nierman W.C."/>
        </authorList>
    </citation>
    <scope>NUCLEOTIDE SEQUENCE [LARGE SCALE GENOMIC DNA]</scope>
    <source>
        <strain evidence="2 3">DW4/3-1</strain>
    </source>
</reference>
<dbReference type="AlphaFoldDB" id="Q08Q01"/>
<gene>
    <name evidence="2" type="ORF">STIAU_6544</name>
</gene>
<sequence length="151" mass="16036">MPISSFTHAWGFWMRSFWKSAWRISSAATSVMAVALHSRSPFWTSASSPRGSPAPTSPSEISSPLGLFALRRTVPSPTMRSDSPILPSVKSWEPLGKARGTAMLAKIAMPVSVNPLKMGHAFSTFSGTTRAMVGSYHVPLPASASGAGSTR</sequence>
<accession>Q08Q01</accession>
<evidence type="ECO:0000313" key="3">
    <source>
        <dbReference type="Proteomes" id="UP000032702"/>
    </source>
</evidence>
<organism evidence="2 3">
    <name type="scientific">Stigmatella aurantiaca (strain DW4/3-1)</name>
    <dbReference type="NCBI Taxonomy" id="378806"/>
    <lineage>
        <taxon>Bacteria</taxon>
        <taxon>Pseudomonadati</taxon>
        <taxon>Myxococcota</taxon>
        <taxon>Myxococcia</taxon>
        <taxon>Myxococcales</taxon>
        <taxon>Cystobacterineae</taxon>
        <taxon>Archangiaceae</taxon>
        <taxon>Stigmatella</taxon>
    </lineage>
</organism>
<feature type="region of interest" description="Disordered" evidence="1">
    <location>
        <begin position="42"/>
        <end position="64"/>
    </location>
</feature>
<name>Q08Q01_STIAD</name>
<dbReference type="EMBL" id="AAMD01000226">
    <property type="protein sequence ID" value="EAU62555.1"/>
    <property type="molecule type" value="Genomic_DNA"/>
</dbReference>
<protein>
    <submittedName>
        <fullName evidence="2">Uncharacterized protein</fullName>
    </submittedName>
</protein>
<comment type="caution">
    <text evidence="2">The sequence shown here is derived from an EMBL/GenBank/DDBJ whole genome shotgun (WGS) entry which is preliminary data.</text>
</comment>
<evidence type="ECO:0000256" key="1">
    <source>
        <dbReference type="SAM" id="MobiDB-lite"/>
    </source>
</evidence>
<proteinExistence type="predicted"/>
<evidence type="ECO:0000313" key="2">
    <source>
        <dbReference type="EMBL" id="EAU62555.1"/>
    </source>
</evidence>
<dbReference type="Proteomes" id="UP000032702">
    <property type="component" value="Unassembled WGS sequence"/>
</dbReference>